<gene>
    <name evidence="7" type="ORF">M9Y10_028770</name>
</gene>
<dbReference type="GO" id="GO:0016874">
    <property type="term" value="F:ligase activity"/>
    <property type="evidence" value="ECO:0007669"/>
    <property type="project" value="UniProtKB-KW"/>
</dbReference>
<evidence type="ECO:0000259" key="6">
    <source>
        <dbReference type="PROSITE" id="PS50237"/>
    </source>
</evidence>
<evidence type="ECO:0000256" key="5">
    <source>
        <dbReference type="PROSITE-ProRule" id="PRU00104"/>
    </source>
</evidence>
<keyword evidence="4 5" id="KW-0833">Ubl conjugation pathway</keyword>
<sequence length="378" mass="45055">MIDIFPFFTELITEDKLFKAQFDEDDDDNEFSHFLGTKSRFFTKAFYNELSKHRILMLNVVESIHHFVEACSLNYDQIYPIINNIILANEYSATPITSHELNLMEPDHRDDILPTVWEFDAIRDTDVSFEILFFDEEGIDAGGLRKEFIDLSIKEIFKTETDLFDLRGNRYWFKYHNWKDLKEKEDLLNKYYCIGILIGIVILNKMQIPIHFPRYFYKKLLRRDIYQTDLVYFDKDLFQSVMYLFTNTITEDDGIPYIYSDSLGRYEVDLDTFTEVSEDFEPPFITEENKADYAYKIADWVFNVSIKEEFEAFEKGFRKVRPSPMLYHCFRLDEIDQIISGPYTCDWKKLKRGVVYDGYEPDSQKYYMVLANSKSSSL</sequence>
<accession>A0ABR2KMA2</accession>
<evidence type="ECO:0000256" key="4">
    <source>
        <dbReference type="ARBA" id="ARBA00022786"/>
    </source>
</evidence>
<name>A0ABR2KMA2_9EUKA</name>
<organism evidence="7 8">
    <name type="scientific">Tritrichomonas musculus</name>
    <dbReference type="NCBI Taxonomy" id="1915356"/>
    <lineage>
        <taxon>Eukaryota</taxon>
        <taxon>Metamonada</taxon>
        <taxon>Parabasalia</taxon>
        <taxon>Tritrichomonadida</taxon>
        <taxon>Tritrichomonadidae</taxon>
        <taxon>Tritrichomonas</taxon>
    </lineage>
</organism>
<comment type="caution">
    <text evidence="5">Lacks conserved residue(s) required for the propagation of feature annotation.</text>
</comment>
<keyword evidence="8" id="KW-1185">Reference proteome</keyword>
<comment type="caution">
    <text evidence="7">The sequence shown here is derived from an EMBL/GenBank/DDBJ whole genome shotgun (WGS) entry which is preliminary data.</text>
</comment>
<dbReference type="PROSITE" id="PS50237">
    <property type="entry name" value="HECT"/>
    <property type="match status" value="1"/>
</dbReference>
<proteinExistence type="predicted"/>
<dbReference type="EC" id="2.3.2.26" evidence="2"/>
<dbReference type="Pfam" id="PF00632">
    <property type="entry name" value="HECT"/>
    <property type="match status" value="1"/>
</dbReference>
<dbReference type="InterPro" id="IPR000569">
    <property type="entry name" value="HECT_dom"/>
</dbReference>
<dbReference type="EMBL" id="JAPFFF010000004">
    <property type="protein sequence ID" value="KAK8891557.1"/>
    <property type="molecule type" value="Genomic_DNA"/>
</dbReference>
<reference evidence="7 8" key="1">
    <citation type="submission" date="2024-04" db="EMBL/GenBank/DDBJ databases">
        <title>Tritrichomonas musculus Genome.</title>
        <authorList>
            <person name="Alves-Ferreira E."/>
            <person name="Grigg M."/>
            <person name="Lorenzi H."/>
            <person name="Galac M."/>
        </authorList>
    </citation>
    <scope>NUCLEOTIDE SEQUENCE [LARGE SCALE GENOMIC DNA]</scope>
    <source>
        <strain evidence="7 8">EAF2021</strain>
    </source>
</reference>
<evidence type="ECO:0000313" key="8">
    <source>
        <dbReference type="Proteomes" id="UP001470230"/>
    </source>
</evidence>
<dbReference type="PANTHER" id="PTHR45700:SF8">
    <property type="entry name" value="HECT-TYPE E3 UBIQUITIN TRANSFERASE"/>
    <property type="match status" value="1"/>
</dbReference>
<dbReference type="SMART" id="SM00119">
    <property type="entry name" value="HECTc"/>
    <property type="match status" value="1"/>
</dbReference>
<comment type="catalytic activity">
    <reaction evidence="1">
        <text>S-ubiquitinyl-[E2 ubiquitin-conjugating enzyme]-L-cysteine + [acceptor protein]-L-lysine = [E2 ubiquitin-conjugating enzyme]-L-cysteine + N(6)-ubiquitinyl-[acceptor protein]-L-lysine.</text>
        <dbReference type="EC" id="2.3.2.26"/>
    </reaction>
</comment>
<feature type="domain" description="HECT" evidence="6">
    <location>
        <begin position="127"/>
        <end position="364"/>
    </location>
</feature>
<dbReference type="Proteomes" id="UP001470230">
    <property type="component" value="Unassembled WGS sequence"/>
</dbReference>
<dbReference type="SUPFAM" id="SSF56204">
    <property type="entry name" value="Hect, E3 ligase catalytic domain"/>
    <property type="match status" value="1"/>
</dbReference>
<dbReference type="Gene3D" id="3.90.1750.10">
    <property type="entry name" value="Hect, E3 ligase catalytic domains"/>
    <property type="match status" value="1"/>
</dbReference>
<dbReference type="InterPro" id="IPR035983">
    <property type="entry name" value="Hect_E3_ubiquitin_ligase"/>
</dbReference>
<evidence type="ECO:0000256" key="2">
    <source>
        <dbReference type="ARBA" id="ARBA00012485"/>
    </source>
</evidence>
<keyword evidence="3" id="KW-0808">Transferase</keyword>
<dbReference type="InterPro" id="IPR044611">
    <property type="entry name" value="E3A/B/C-like"/>
</dbReference>
<evidence type="ECO:0000313" key="7">
    <source>
        <dbReference type="EMBL" id="KAK8891557.1"/>
    </source>
</evidence>
<evidence type="ECO:0000256" key="1">
    <source>
        <dbReference type="ARBA" id="ARBA00000885"/>
    </source>
</evidence>
<evidence type="ECO:0000256" key="3">
    <source>
        <dbReference type="ARBA" id="ARBA00022679"/>
    </source>
</evidence>
<protein>
    <recommendedName>
        <fullName evidence="2">HECT-type E3 ubiquitin transferase</fullName>
        <ecNumber evidence="2">2.3.2.26</ecNumber>
    </recommendedName>
</protein>
<dbReference type="Gene3D" id="3.30.2160.10">
    <property type="entry name" value="Hect, E3 ligase catalytic domain"/>
    <property type="match status" value="1"/>
</dbReference>
<dbReference type="PANTHER" id="PTHR45700">
    <property type="entry name" value="UBIQUITIN-PROTEIN LIGASE E3C"/>
    <property type="match status" value="1"/>
</dbReference>
<keyword evidence="7" id="KW-0436">Ligase</keyword>